<gene>
    <name evidence="2" type="ORF">CLF_111425</name>
</gene>
<evidence type="ECO:0000259" key="1">
    <source>
        <dbReference type="Pfam" id="PF26215"/>
    </source>
</evidence>
<accession>H2KV69</accession>
<organism evidence="2 3">
    <name type="scientific">Clonorchis sinensis</name>
    <name type="common">Chinese liver fluke</name>
    <dbReference type="NCBI Taxonomy" id="79923"/>
    <lineage>
        <taxon>Eukaryota</taxon>
        <taxon>Metazoa</taxon>
        <taxon>Spiralia</taxon>
        <taxon>Lophotrochozoa</taxon>
        <taxon>Platyhelminthes</taxon>
        <taxon>Trematoda</taxon>
        <taxon>Digenea</taxon>
        <taxon>Opisthorchiida</taxon>
        <taxon>Opisthorchiata</taxon>
        <taxon>Opisthorchiidae</taxon>
        <taxon>Clonorchis</taxon>
    </lineage>
</organism>
<feature type="domain" description="Helix-turn-helix" evidence="1">
    <location>
        <begin position="157"/>
        <end position="201"/>
    </location>
</feature>
<keyword evidence="3" id="KW-1185">Reference proteome</keyword>
<reference evidence="2" key="1">
    <citation type="journal article" date="2011" name="Genome Biol.">
        <title>The draft genome of the carcinogenic human liver fluke Clonorchis sinensis.</title>
        <authorList>
            <person name="Wang X."/>
            <person name="Chen W."/>
            <person name="Huang Y."/>
            <person name="Sun J."/>
            <person name="Men J."/>
            <person name="Liu H."/>
            <person name="Luo F."/>
            <person name="Guo L."/>
            <person name="Lv X."/>
            <person name="Deng C."/>
            <person name="Zhou C."/>
            <person name="Fan Y."/>
            <person name="Li X."/>
            <person name="Huang L."/>
            <person name="Hu Y."/>
            <person name="Liang C."/>
            <person name="Hu X."/>
            <person name="Xu J."/>
            <person name="Yu X."/>
        </authorList>
    </citation>
    <scope>NUCLEOTIDE SEQUENCE [LARGE SCALE GENOMIC DNA]</scope>
    <source>
        <strain evidence="2">Henan</strain>
    </source>
</reference>
<evidence type="ECO:0000313" key="3">
    <source>
        <dbReference type="Proteomes" id="UP000008909"/>
    </source>
</evidence>
<dbReference type="EMBL" id="DF144356">
    <property type="protein sequence ID" value="GAA32882.2"/>
    <property type="molecule type" value="Genomic_DNA"/>
</dbReference>
<sequence length="265" mass="30319">MASSDWPKVRNQQPITIQCRLNAGCQRRLDPRTVTKTPRRCRVRQKAGGMYIYLGLKAGLLRQLHEIHTRVTNIDIQMNVDGIRAYNNSGTQPFVIEVYCGKNKPNDAEQLISDTVTELTDVLVNGASGVYHIHTIRLLAYGVTYGEAMYTDQIPTYHSKHPNCHKQSCIRTLFKRTETHGGTMESKVSEEKRMYRGFHRNIPSKIHSMGTRKTRFDQLNTTRRQTNHTSIHQEYFGNGRTLATIVHDNSAPQTCEHPTENNIKL</sequence>
<name>H2KV69_CLOSI</name>
<proteinExistence type="predicted"/>
<dbReference type="AlphaFoldDB" id="H2KV69"/>
<evidence type="ECO:0000313" key="2">
    <source>
        <dbReference type="EMBL" id="GAA32882.2"/>
    </source>
</evidence>
<dbReference type="Proteomes" id="UP000008909">
    <property type="component" value="Unassembled WGS sequence"/>
</dbReference>
<protein>
    <recommendedName>
        <fullName evidence="1">Helix-turn-helix domain-containing protein</fullName>
    </recommendedName>
</protein>
<dbReference type="InterPro" id="IPR058912">
    <property type="entry name" value="HTH_animal"/>
</dbReference>
<dbReference type="Pfam" id="PF26215">
    <property type="entry name" value="HTH_animal"/>
    <property type="match status" value="1"/>
</dbReference>